<dbReference type="InterPro" id="IPR022885">
    <property type="entry name" value="NDH1_su_D/H"/>
</dbReference>
<evidence type="ECO:0008006" key="2">
    <source>
        <dbReference type="Google" id="ProtNLM"/>
    </source>
</evidence>
<accession>A0A382QR39</accession>
<dbReference type="Gene3D" id="1.10.645.10">
    <property type="entry name" value="Cytochrome-c3 Hydrogenase, chain B"/>
    <property type="match status" value="1"/>
</dbReference>
<organism evidence="1">
    <name type="scientific">marine metagenome</name>
    <dbReference type="NCBI Taxonomy" id="408172"/>
    <lineage>
        <taxon>unclassified sequences</taxon>
        <taxon>metagenomes</taxon>
        <taxon>ecological metagenomes</taxon>
    </lineage>
</organism>
<sequence>MTTSTEPYVLNIGPQHPSTHGVFRLRVVMDGEKIKDLDMIVGYLHRSMEKLAEERTFTQNIPFTDRADYLAA</sequence>
<protein>
    <recommendedName>
        <fullName evidence="2">NADH-quinone oxidoreductase subunit D domain-containing protein</fullName>
    </recommendedName>
</protein>
<feature type="non-terminal residue" evidence="1">
    <location>
        <position position="72"/>
    </location>
</feature>
<dbReference type="PANTHER" id="PTHR11993">
    <property type="entry name" value="NADH-UBIQUINONE OXIDOREDUCTASE 49 KDA SUBUNIT"/>
    <property type="match status" value="1"/>
</dbReference>
<dbReference type="AlphaFoldDB" id="A0A382QR39"/>
<dbReference type="EMBL" id="UINC01115901">
    <property type="protein sequence ID" value="SVC87262.1"/>
    <property type="molecule type" value="Genomic_DNA"/>
</dbReference>
<dbReference type="InterPro" id="IPR029014">
    <property type="entry name" value="NiFe-Hase_large"/>
</dbReference>
<dbReference type="SUPFAM" id="SSF56762">
    <property type="entry name" value="HydB/Nqo4-like"/>
    <property type="match status" value="1"/>
</dbReference>
<dbReference type="PANTHER" id="PTHR11993:SF10">
    <property type="entry name" value="NADH DEHYDROGENASE [UBIQUINONE] IRON-SULFUR PROTEIN 2, MITOCHONDRIAL"/>
    <property type="match status" value="1"/>
</dbReference>
<dbReference type="GO" id="GO:0016651">
    <property type="term" value="F:oxidoreductase activity, acting on NAD(P)H"/>
    <property type="evidence" value="ECO:0007669"/>
    <property type="project" value="InterPro"/>
</dbReference>
<reference evidence="1" key="1">
    <citation type="submission" date="2018-05" db="EMBL/GenBank/DDBJ databases">
        <authorList>
            <person name="Lanie J.A."/>
            <person name="Ng W.-L."/>
            <person name="Kazmierczak K.M."/>
            <person name="Andrzejewski T.M."/>
            <person name="Davidsen T.M."/>
            <person name="Wayne K.J."/>
            <person name="Tettelin H."/>
            <person name="Glass J.I."/>
            <person name="Rusch D."/>
            <person name="Podicherti R."/>
            <person name="Tsui H.-C.T."/>
            <person name="Winkler M.E."/>
        </authorList>
    </citation>
    <scope>NUCLEOTIDE SEQUENCE</scope>
</reference>
<proteinExistence type="predicted"/>
<gene>
    <name evidence="1" type="ORF">METZ01_LOCUS340116</name>
</gene>
<name>A0A382QR39_9ZZZZ</name>
<evidence type="ECO:0000313" key="1">
    <source>
        <dbReference type="EMBL" id="SVC87262.1"/>
    </source>
</evidence>